<gene>
    <name evidence="3" type="ORF">ASZ90_017117</name>
</gene>
<evidence type="ECO:0000313" key="3">
    <source>
        <dbReference type="EMBL" id="KUG05435.1"/>
    </source>
</evidence>
<comment type="caution">
    <text evidence="3">The sequence shown here is derived from an EMBL/GenBank/DDBJ whole genome shotgun (WGS) entry which is preliminary data.</text>
</comment>
<name>A0A0W8E9Z0_9ZZZZ</name>
<accession>A0A0W8E9Z0</accession>
<dbReference type="InterPro" id="IPR009057">
    <property type="entry name" value="Homeodomain-like_sf"/>
</dbReference>
<dbReference type="Pfam" id="PF00440">
    <property type="entry name" value="TetR_N"/>
    <property type="match status" value="1"/>
</dbReference>
<evidence type="ECO:0000259" key="2">
    <source>
        <dbReference type="PROSITE" id="PS50977"/>
    </source>
</evidence>
<organism evidence="3">
    <name type="scientific">hydrocarbon metagenome</name>
    <dbReference type="NCBI Taxonomy" id="938273"/>
    <lineage>
        <taxon>unclassified sequences</taxon>
        <taxon>metagenomes</taxon>
        <taxon>ecological metagenomes</taxon>
    </lineage>
</organism>
<dbReference type="EMBL" id="LNQE01001813">
    <property type="protein sequence ID" value="KUG05435.1"/>
    <property type="molecule type" value="Genomic_DNA"/>
</dbReference>
<dbReference type="SUPFAM" id="SSF46689">
    <property type="entry name" value="Homeodomain-like"/>
    <property type="match status" value="1"/>
</dbReference>
<dbReference type="Gene3D" id="1.10.357.10">
    <property type="entry name" value="Tetracycline Repressor, domain 2"/>
    <property type="match status" value="1"/>
</dbReference>
<keyword evidence="1" id="KW-0238">DNA-binding</keyword>
<dbReference type="PROSITE" id="PS50977">
    <property type="entry name" value="HTH_TETR_2"/>
    <property type="match status" value="1"/>
</dbReference>
<protein>
    <submittedName>
        <fullName evidence="3">Transcriptional regulator, tetr family</fullName>
    </submittedName>
</protein>
<reference evidence="3" key="1">
    <citation type="journal article" date="2015" name="Proc. Natl. Acad. Sci. U.S.A.">
        <title>Networks of energetic and metabolic interactions define dynamics in microbial communities.</title>
        <authorList>
            <person name="Embree M."/>
            <person name="Liu J.K."/>
            <person name="Al-Bassam M.M."/>
            <person name="Zengler K."/>
        </authorList>
    </citation>
    <scope>NUCLEOTIDE SEQUENCE</scope>
</reference>
<proteinExistence type="predicted"/>
<sequence>MGPKAKFAREQIIDATFEIAKTEGIHSITMRKIAEQMGSSVAPIYVNFKNIDELMEALMERIISVSQQIFSEESSGNPFYDMGRASLRFASEYSIIFRDLVMANNSRMKDYDEKMIPALIEEMQKDPELEGFTVEELKTILLKMKIFQLGLSVMVANGLLPKEYEMQDFMNLLSSAANDVIISVRLSKSQQK</sequence>
<evidence type="ECO:0000256" key="1">
    <source>
        <dbReference type="ARBA" id="ARBA00023125"/>
    </source>
</evidence>
<dbReference type="GO" id="GO:0003677">
    <property type="term" value="F:DNA binding"/>
    <property type="evidence" value="ECO:0007669"/>
    <property type="project" value="UniProtKB-KW"/>
</dbReference>
<dbReference type="InterPro" id="IPR001647">
    <property type="entry name" value="HTH_TetR"/>
</dbReference>
<dbReference type="AlphaFoldDB" id="A0A0W8E9Z0"/>
<feature type="domain" description="HTH tetR-type" evidence="2">
    <location>
        <begin position="6"/>
        <end position="66"/>
    </location>
</feature>